<keyword evidence="2" id="KW-0548">Nucleotidyltransferase</keyword>
<dbReference type="PANTHER" id="PTHR36688">
    <property type="entry name" value="ENDO/EXONUCLEASE/PHOSPHATASE DOMAIN-CONTAINING PROTEIN"/>
    <property type="match status" value="1"/>
</dbReference>
<organism evidence="2 3">
    <name type="scientific">Trichonephila clavipes</name>
    <name type="common">Golden silk orbweaver</name>
    <name type="synonym">Nephila clavipes</name>
    <dbReference type="NCBI Taxonomy" id="2585209"/>
    <lineage>
        <taxon>Eukaryota</taxon>
        <taxon>Metazoa</taxon>
        <taxon>Ecdysozoa</taxon>
        <taxon>Arthropoda</taxon>
        <taxon>Chelicerata</taxon>
        <taxon>Arachnida</taxon>
        <taxon>Araneae</taxon>
        <taxon>Araneomorphae</taxon>
        <taxon>Entelegynae</taxon>
        <taxon>Araneoidea</taxon>
        <taxon>Nephilidae</taxon>
        <taxon>Trichonephila</taxon>
    </lineage>
</organism>
<dbReference type="Pfam" id="PF00078">
    <property type="entry name" value="RVT_1"/>
    <property type="match status" value="1"/>
</dbReference>
<sequence length="609" mass="69160">MNLGRFGLRIASWNANGVSSRKLELINFINKHSLDLILIQETHLRPGVNFKIPNFTTYRNDRSQPHTHASGGTAILVKSSLKHHLIPTPQLGVVEATSVVLTPPNDDPLLLASIYIPPTTNPATAISDLEVIFSLGHSSILCGDYNAHHTDWGCISNNQRGLLLRNFTDDTDTDILAPPTPTRFGYNSASTIDFALTRHFHWRTSINSVSELSSDHNPIILNFKTSIKFDFPTRTVTTDWNLFRHTLKTNTSFQPITAHSREEIEKLTADITSNILHAYDLSSKPIQNKNKTYIDSDLKSLFKQRNRARKTWQFTRDPNDKTILNRLQNKIHRKVNALTQKQWEDKLTSLDPEDGSLRNMAKGFRKKRSPISALTGPTGIAYTDTQKAETLANALENQFQLNNIQNPDTDNQHMRLVDRFFINDNNFDDIPISTKPSELLQYIKKLKIKKAPGRETKITNKMVLNFPISVIFQLTNLINKILHSGHFPQAWKTATVIPILKPGKDPTLATSHRPISLLPVLSKLAERIILNRLNDHLQQNDILIPQQHGFRANLSTSHQLLRMVEYVKTGFAENKSTGAVFLDIQKAFDRVWHYGLLYKLIRTNTPLLN</sequence>
<name>A0A8X6UQ39_TRICX</name>
<dbReference type="InterPro" id="IPR005135">
    <property type="entry name" value="Endo/exonuclease/phosphatase"/>
</dbReference>
<protein>
    <submittedName>
        <fullName evidence="2">RNA-directed DNA polymerase from mobile element jockey</fullName>
    </submittedName>
</protein>
<keyword evidence="2" id="KW-0695">RNA-directed DNA polymerase</keyword>
<dbReference type="InterPro" id="IPR036691">
    <property type="entry name" value="Endo/exonu/phosph_ase_sf"/>
</dbReference>
<dbReference type="InterPro" id="IPR000477">
    <property type="entry name" value="RT_dom"/>
</dbReference>
<proteinExistence type="predicted"/>
<accession>A0A8X6UQ39</accession>
<dbReference type="Gene3D" id="3.60.10.10">
    <property type="entry name" value="Endonuclease/exonuclease/phosphatase"/>
    <property type="match status" value="1"/>
</dbReference>
<dbReference type="AlphaFoldDB" id="A0A8X6UQ39"/>
<keyword evidence="2" id="KW-0808">Transferase</keyword>
<evidence type="ECO:0000313" key="2">
    <source>
        <dbReference type="EMBL" id="GFX88006.1"/>
    </source>
</evidence>
<dbReference type="CDD" id="cd01650">
    <property type="entry name" value="RT_nLTR_like"/>
    <property type="match status" value="1"/>
</dbReference>
<dbReference type="GO" id="GO:0003964">
    <property type="term" value="F:RNA-directed DNA polymerase activity"/>
    <property type="evidence" value="ECO:0007669"/>
    <property type="project" value="UniProtKB-KW"/>
</dbReference>
<dbReference type="InterPro" id="IPR043502">
    <property type="entry name" value="DNA/RNA_pol_sf"/>
</dbReference>
<dbReference type="PROSITE" id="PS50878">
    <property type="entry name" value="RT_POL"/>
    <property type="match status" value="1"/>
</dbReference>
<dbReference type="Pfam" id="PF03372">
    <property type="entry name" value="Exo_endo_phos"/>
    <property type="match status" value="1"/>
</dbReference>
<dbReference type="SUPFAM" id="SSF56672">
    <property type="entry name" value="DNA/RNA polymerases"/>
    <property type="match status" value="1"/>
</dbReference>
<dbReference type="PANTHER" id="PTHR36688:SF2">
    <property type="entry name" value="ENDONUCLEASE_EXONUCLEASE_PHOSPHATASE DOMAIN-CONTAINING PROTEIN"/>
    <property type="match status" value="1"/>
</dbReference>
<evidence type="ECO:0000259" key="1">
    <source>
        <dbReference type="PROSITE" id="PS50878"/>
    </source>
</evidence>
<feature type="domain" description="Reverse transcriptase" evidence="1">
    <location>
        <begin position="480"/>
        <end position="609"/>
    </location>
</feature>
<gene>
    <name evidence="2" type="primary">jockey pol</name>
    <name evidence="2" type="ORF">TNCV_5043421</name>
</gene>
<dbReference type="EMBL" id="BMAU01021043">
    <property type="protein sequence ID" value="GFX88006.1"/>
    <property type="molecule type" value="Genomic_DNA"/>
</dbReference>
<dbReference type="Proteomes" id="UP000887159">
    <property type="component" value="Unassembled WGS sequence"/>
</dbReference>
<comment type="caution">
    <text evidence="2">The sequence shown here is derived from an EMBL/GenBank/DDBJ whole genome shotgun (WGS) entry which is preliminary data.</text>
</comment>
<keyword evidence="3" id="KW-1185">Reference proteome</keyword>
<dbReference type="InterPro" id="IPR052560">
    <property type="entry name" value="RdDP_mobile_element"/>
</dbReference>
<evidence type="ECO:0000313" key="3">
    <source>
        <dbReference type="Proteomes" id="UP000887159"/>
    </source>
</evidence>
<dbReference type="SUPFAM" id="SSF56219">
    <property type="entry name" value="DNase I-like"/>
    <property type="match status" value="1"/>
</dbReference>
<reference evidence="2" key="1">
    <citation type="submission" date="2020-08" db="EMBL/GenBank/DDBJ databases">
        <title>Multicomponent nature underlies the extraordinary mechanical properties of spider dragline silk.</title>
        <authorList>
            <person name="Kono N."/>
            <person name="Nakamura H."/>
            <person name="Mori M."/>
            <person name="Yoshida Y."/>
            <person name="Ohtoshi R."/>
            <person name="Malay A.D."/>
            <person name="Moran D.A.P."/>
            <person name="Tomita M."/>
            <person name="Numata K."/>
            <person name="Arakawa K."/>
        </authorList>
    </citation>
    <scope>NUCLEOTIDE SEQUENCE</scope>
</reference>